<dbReference type="RefSeq" id="WP_114564398.1">
    <property type="nucleotide sequence ID" value="NZ_CP031088.1"/>
</dbReference>
<dbReference type="KEGG" id="sphh:SDAV_00487"/>
<dbReference type="Proteomes" id="UP000253689">
    <property type="component" value="Chromosome"/>
</dbReference>
<protein>
    <submittedName>
        <fullName evidence="1">Uncharacterized protein</fullName>
    </submittedName>
</protein>
<reference evidence="2" key="1">
    <citation type="submission" date="2018-07" db="EMBL/GenBank/DDBJ databases">
        <title>Complete Genome Sequence of Spiroplasma phoeniceum.</title>
        <authorList>
            <person name="Davis R.E."/>
            <person name="Shao J.Y."/>
            <person name="Zhao Y."/>
            <person name="Silver A."/>
            <person name="Stump z."/>
            <person name="Gasparich G."/>
        </authorList>
    </citation>
    <scope>NUCLEOTIDE SEQUENCE [LARGE SCALE GENOMIC DNA]</scope>
    <source>
        <strain evidence="2">P40</strain>
    </source>
</reference>
<evidence type="ECO:0000313" key="2">
    <source>
        <dbReference type="Proteomes" id="UP000253689"/>
    </source>
</evidence>
<name>A0A345DMP3_9MOLU</name>
<evidence type="ECO:0000313" key="1">
    <source>
        <dbReference type="EMBL" id="AXF95481.1"/>
    </source>
</evidence>
<sequence length="189" mass="22275">MKSLKNNFKEPSELIKVFKDDLNRIRINIIHFEKYIENHKIEIKNNINQVRIKKQNELFKEKELKKQELLEKANSLTPDMGLDIDQIQDEQIRVMEQIEQIDKSLEPKELKKVGINLIKEKLLIKDIEVIGIDNDFLENANQYELKQLIKYLIVDEKLVKNTIKAQWDTNTDNKVVGIKGINIQIKGVK</sequence>
<keyword evidence="2" id="KW-1185">Reference proteome</keyword>
<accession>A0A345DMP3</accession>
<proteinExistence type="predicted"/>
<dbReference type="EMBL" id="CP031088">
    <property type="protein sequence ID" value="AXF95481.1"/>
    <property type="molecule type" value="Genomic_DNA"/>
</dbReference>
<organism evidence="1 2">
    <name type="scientific">Spiroplasma phoeniceum P40</name>
    <dbReference type="NCBI Taxonomy" id="1276259"/>
    <lineage>
        <taxon>Bacteria</taxon>
        <taxon>Bacillati</taxon>
        <taxon>Mycoplasmatota</taxon>
        <taxon>Mollicutes</taxon>
        <taxon>Entomoplasmatales</taxon>
        <taxon>Spiroplasmataceae</taxon>
        <taxon>Spiroplasma</taxon>
    </lineage>
</organism>
<dbReference type="AlphaFoldDB" id="A0A345DMP3"/>
<gene>
    <name evidence="1" type="ORF">SDAV_00487</name>
</gene>